<comment type="caution">
    <text evidence="2">The sequence shown here is derived from an EMBL/GenBank/DDBJ whole genome shotgun (WGS) entry which is preliminary data.</text>
</comment>
<protein>
    <submittedName>
        <fullName evidence="2">Uncharacterized protein</fullName>
    </submittedName>
</protein>
<dbReference type="Proteomes" id="UP001456524">
    <property type="component" value="Unassembled WGS sequence"/>
</dbReference>
<name>A0ABR1XR31_9PEZI</name>
<evidence type="ECO:0000313" key="3">
    <source>
        <dbReference type="Proteomes" id="UP001456524"/>
    </source>
</evidence>
<feature type="compositionally biased region" description="Basic and acidic residues" evidence="1">
    <location>
        <begin position="138"/>
        <end position="150"/>
    </location>
</feature>
<sequence length="221" mass="23948">MMWSKGAARCSTSIGCPSSAYSVSSRLLCTSSSKHPKHSVAVCINRWTLLGLSAHSSPVVSARKSKIVSNDRLHSSTTVSYTSLGPSFGQVNRASHRTSSCALRAATGTFAPAIDSAGEALERVQQESFEKRLTQALGRDNHKESQHHIDTASTSPRWSKSRRKLGNGPPEPQFAATKSLESQIVASGLERLFKTSSASWVSSVSRRLDTPFRRQRNSQGC</sequence>
<organism evidence="2 3">
    <name type="scientific">Phyllosticta citrichinensis</name>
    <dbReference type="NCBI Taxonomy" id="1130410"/>
    <lineage>
        <taxon>Eukaryota</taxon>
        <taxon>Fungi</taxon>
        <taxon>Dikarya</taxon>
        <taxon>Ascomycota</taxon>
        <taxon>Pezizomycotina</taxon>
        <taxon>Dothideomycetes</taxon>
        <taxon>Dothideomycetes incertae sedis</taxon>
        <taxon>Botryosphaeriales</taxon>
        <taxon>Phyllostictaceae</taxon>
        <taxon>Phyllosticta</taxon>
    </lineage>
</organism>
<dbReference type="EMBL" id="JBBWUH010000006">
    <property type="protein sequence ID" value="KAK8164055.1"/>
    <property type="molecule type" value="Genomic_DNA"/>
</dbReference>
<gene>
    <name evidence="2" type="ORF">IWX90DRAFT_248493</name>
</gene>
<keyword evidence="3" id="KW-1185">Reference proteome</keyword>
<evidence type="ECO:0000256" key="1">
    <source>
        <dbReference type="SAM" id="MobiDB-lite"/>
    </source>
</evidence>
<accession>A0ABR1XR31</accession>
<reference evidence="2 3" key="1">
    <citation type="journal article" date="2022" name="G3 (Bethesda)">
        <title>Enemy or ally: a genomic approach to elucidate the lifestyle of Phyllosticta citrichinaensis.</title>
        <authorList>
            <person name="Buijs V.A."/>
            <person name="Groenewald J.Z."/>
            <person name="Haridas S."/>
            <person name="LaButti K.M."/>
            <person name="Lipzen A."/>
            <person name="Martin F.M."/>
            <person name="Barry K."/>
            <person name="Grigoriev I.V."/>
            <person name="Crous P.W."/>
            <person name="Seidl M.F."/>
        </authorList>
    </citation>
    <scope>NUCLEOTIDE SEQUENCE [LARGE SCALE GENOMIC DNA]</scope>
    <source>
        <strain evidence="2 3">CBS 129764</strain>
    </source>
</reference>
<evidence type="ECO:0000313" key="2">
    <source>
        <dbReference type="EMBL" id="KAK8164055.1"/>
    </source>
</evidence>
<proteinExistence type="predicted"/>
<feature type="region of interest" description="Disordered" evidence="1">
    <location>
        <begin position="138"/>
        <end position="174"/>
    </location>
</feature>